<dbReference type="SMART" id="SM00256">
    <property type="entry name" value="FBOX"/>
    <property type="match status" value="1"/>
</dbReference>
<protein>
    <submittedName>
        <fullName evidence="2">F-box-like protein</fullName>
    </submittedName>
</protein>
<proteinExistence type="predicted"/>
<dbReference type="Proteomes" id="UP000623129">
    <property type="component" value="Unassembled WGS sequence"/>
</dbReference>
<accession>A0A833RHW8</accession>
<gene>
    <name evidence="2" type="ORF">FCM35_KLT15588</name>
</gene>
<sequence length="402" mass="45907">MATALPAISSSSSSYCPQSWPDLPDELLQLIFLRLSHIQDLLAFSSVCRYWRSFATSFISTSPTSLFPPLLICPLIRFHPRRRRQLPVSSLKLLDPSMPHPNKLLLDSYNTSPVKESILSLNFLSSSHGHLLFLSLRRRQILILNFITGHQIISPVVPLPVDFDSFFQKNKEFDWSSERRLAQLTAPVSSPNCTLIFLAQKHLLLWKINSTDWSSHPLQVSLPYLRQMVVVGRKIWVLECGERLSILELPQDLSSKVVFSVVRWPVWEWDNGRIFEDPRLVDCEGEMLCVCVTSIDAPINMTDHVRTKICRFDISADKKRVVQIKSLGNRAIFLSAVLKVPGCVCNDPEKWGGKSNCIYYATNGKKKWVEMEAGVFAPEKLFKHSNRSTCSFPFWDFPSILQ</sequence>
<organism evidence="2 3">
    <name type="scientific">Carex littledalei</name>
    <dbReference type="NCBI Taxonomy" id="544730"/>
    <lineage>
        <taxon>Eukaryota</taxon>
        <taxon>Viridiplantae</taxon>
        <taxon>Streptophyta</taxon>
        <taxon>Embryophyta</taxon>
        <taxon>Tracheophyta</taxon>
        <taxon>Spermatophyta</taxon>
        <taxon>Magnoliopsida</taxon>
        <taxon>Liliopsida</taxon>
        <taxon>Poales</taxon>
        <taxon>Cyperaceae</taxon>
        <taxon>Cyperoideae</taxon>
        <taxon>Cariceae</taxon>
        <taxon>Carex</taxon>
        <taxon>Carex subgen. Euthyceras</taxon>
    </lineage>
</organism>
<dbReference type="Gene3D" id="1.20.1280.50">
    <property type="match status" value="1"/>
</dbReference>
<reference evidence="2" key="1">
    <citation type="submission" date="2020-01" db="EMBL/GenBank/DDBJ databases">
        <title>Genome sequence of Kobresia littledalei, the first chromosome-level genome in the family Cyperaceae.</title>
        <authorList>
            <person name="Qu G."/>
        </authorList>
    </citation>
    <scope>NUCLEOTIDE SEQUENCE</scope>
    <source>
        <strain evidence="2">C.B.Clarke</strain>
        <tissue evidence="2">Leaf</tissue>
    </source>
</reference>
<dbReference type="InterPro" id="IPR036047">
    <property type="entry name" value="F-box-like_dom_sf"/>
</dbReference>
<name>A0A833RHW8_9POAL</name>
<dbReference type="InterPro" id="IPR001810">
    <property type="entry name" value="F-box_dom"/>
</dbReference>
<dbReference type="Pfam" id="PF12937">
    <property type="entry name" value="F-box-like"/>
    <property type="match status" value="1"/>
</dbReference>
<dbReference type="AlphaFoldDB" id="A0A833RHW8"/>
<dbReference type="Pfam" id="PF03478">
    <property type="entry name" value="Beta-prop_KIB1-4"/>
    <property type="match status" value="1"/>
</dbReference>
<comment type="caution">
    <text evidence="2">The sequence shown here is derived from an EMBL/GenBank/DDBJ whole genome shotgun (WGS) entry which is preliminary data.</text>
</comment>
<evidence type="ECO:0000259" key="1">
    <source>
        <dbReference type="SMART" id="SM00256"/>
    </source>
</evidence>
<dbReference type="InterPro" id="IPR005174">
    <property type="entry name" value="KIB1-4_b-propeller"/>
</dbReference>
<dbReference type="SUPFAM" id="SSF81383">
    <property type="entry name" value="F-box domain"/>
    <property type="match status" value="1"/>
</dbReference>
<evidence type="ECO:0000313" key="2">
    <source>
        <dbReference type="EMBL" id="KAF3339817.1"/>
    </source>
</evidence>
<dbReference type="OrthoDB" id="616378at2759"/>
<feature type="domain" description="F-box" evidence="1">
    <location>
        <begin position="23"/>
        <end position="64"/>
    </location>
</feature>
<dbReference type="PANTHER" id="PTHR33800">
    <property type="entry name" value="OS06G0113600 PROTEIN"/>
    <property type="match status" value="1"/>
</dbReference>
<keyword evidence="3" id="KW-1185">Reference proteome</keyword>
<dbReference type="PANTHER" id="PTHR33800:SF13">
    <property type="entry name" value="OS06G0113600 PROTEIN"/>
    <property type="match status" value="1"/>
</dbReference>
<dbReference type="CDD" id="cd09917">
    <property type="entry name" value="F-box_SF"/>
    <property type="match status" value="1"/>
</dbReference>
<evidence type="ECO:0000313" key="3">
    <source>
        <dbReference type="Proteomes" id="UP000623129"/>
    </source>
</evidence>
<dbReference type="EMBL" id="SWLB01000003">
    <property type="protein sequence ID" value="KAF3339817.1"/>
    <property type="molecule type" value="Genomic_DNA"/>
</dbReference>